<dbReference type="AlphaFoldDB" id="A0A1M5P1C6"/>
<reference evidence="2 3" key="1">
    <citation type="submission" date="2016-11" db="EMBL/GenBank/DDBJ databases">
        <authorList>
            <person name="Jaros S."/>
            <person name="Januszkiewicz K."/>
            <person name="Wedrychowicz H."/>
        </authorList>
    </citation>
    <scope>NUCLEOTIDE SEQUENCE [LARGE SCALE GENOMIC DNA]</scope>
    <source>
        <strain evidence="2 3">DSM 18231</strain>
    </source>
</reference>
<dbReference type="EMBL" id="FQXA01000003">
    <property type="protein sequence ID" value="SHG95600.1"/>
    <property type="molecule type" value="Genomic_DNA"/>
</dbReference>
<dbReference type="InterPro" id="IPR010649">
    <property type="entry name" value="NapE_TorE"/>
</dbReference>
<keyword evidence="1" id="KW-0472">Membrane</keyword>
<evidence type="ECO:0000256" key="1">
    <source>
        <dbReference type="SAM" id="Phobius"/>
    </source>
</evidence>
<sequence>MTQVNKISFSPYSPKSNRQLTLIKQRRLTRLGERYSDLKVNAVPHHTDPTPVGKPEETRLFVFLLVFLFPLLSVLTVSGYGFIVWISQLFFGPPGPPS</sequence>
<name>A0A1M5P1C6_9GAMM</name>
<proteinExistence type="predicted"/>
<evidence type="ECO:0000313" key="3">
    <source>
        <dbReference type="Proteomes" id="UP000184000"/>
    </source>
</evidence>
<protein>
    <submittedName>
        <fullName evidence="2">Nitrate reductase system, NapE component</fullName>
    </submittedName>
</protein>
<dbReference type="Proteomes" id="UP000184000">
    <property type="component" value="Unassembled WGS sequence"/>
</dbReference>
<keyword evidence="1" id="KW-1133">Transmembrane helix</keyword>
<feature type="transmembrane region" description="Helical" evidence="1">
    <location>
        <begin position="60"/>
        <end position="86"/>
    </location>
</feature>
<accession>A0A1M5P1C6</accession>
<keyword evidence="1" id="KW-0812">Transmembrane</keyword>
<gene>
    <name evidence="2" type="ORF">SAMN02744645_1918</name>
</gene>
<organism evidence="2 3">
    <name type="scientific">Stutzerimonas xanthomarina DSM 18231</name>
    <dbReference type="NCBI Taxonomy" id="1403346"/>
    <lineage>
        <taxon>Bacteria</taxon>
        <taxon>Pseudomonadati</taxon>
        <taxon>Pseudomonadota</taxon>
        <taxon>Gammaproteobacteria</taxon>
        <taxon>Pseudomonadales</taxon>
        <taxon>Pseudomonadaceae</taxon>
        <taxon>Stutzerimonas</taxon>
    </lineage>
</organism>
<evidence type="ECO:0000313" key="2">
    <source>
        <dbReference type="EMBL" id="SHG95600.1"/>
    </source>
</evidence>
<dbReference type="Pfam" id="PF06796">
    <property type="entry name" value="NapE"/>
    <property type="match status" value="1"/>
</dbReference>